<dbReference type="STRING" id="1618356.UU93_C0030G0004"/>
<evidence type="ECO:0000259" key="12">
    <source>
        <dbReference type="Pfam" id="PF12161"/>
    </source>
</evidence>
<evidence type="ECO:0000313" key="13">
    <source>
        <dbReference type="EMBL" id="KKS30828.1"/>
    </source>
</evidence>
<dbReference type="InterPro" id="IPR038333">
    <property type="entry name" value="T1MK-like_N_sf"/>
</dbReference>
<dbReference type="PATRIC" id="fig|1618356.3.peg.776"/>
<evidence type="ECO:0000256" key="1">
    <source>
        <dbReference type="ARBA" id="ARBA00006594"/>
    </source>
</evidence>
<evidence type="ECO:0000256" key="2">
    <source>
        <dbReference type="ARBA" id="ARBA00010923"/>
    </source>
</evidence>
<name>A0A0G1AZX7_9BACT</name>
<dbReference type="InterPro" id="IPR003356">
    <property type="entry name" value="DNA_methylase_A-5"/>
</dbReference>
<evidence type="ECO:0000256" key="7">
    <source>
        <dbReference type="ARBA" id="ARBA00022747"/>
    </source>
</evidence>
<reference evidence="13 14" key="1">
    <citation type="journal article" date="2015" name="Nature">
        <title>rRNA introns, odd ribosomes, and small enigmatic genomes across a large radiation of phyla.</title>
        <authorList>
            <person name="Brown C.T."/>
            <person name="Hug L.A."/>
            <person name="Thomas B.C."/>
            <person name="Sharon I."/>
            <person name="Castelle C.J."/>
            <person name="Singh A."/>
            <person name="Wilkins M.J."/>
            <person name="Williams K.H."/>
            <person name="Banfield J.F."/>
        </authorList>
    </citation>
    <scope>NUCLEOTIDE SEQUENCE [LARGE SCALE GENOMIC DNA]</scope>
</reference>
<sequence>MENNHSSKTSMIWNIADILRGGWHQYEYQNVILPLVVLKRLDSILQDTKSKVLDQYHEYKGKVNVDPILKSTSGVGFYNISPFDFKKLTEDSDQIGANFSNYLNGFSENIRDIFDKFDFNQQYEKLKGGKILFLIIQELNKVDLHPKSEDNHQMGLIFEELLRKFSEMSNETAGEHYTPRDVIKLMVEVLLDPDKESLKKPHLIRTVYDPACGTGGMLTVAKDYITTEINPGADVFLYGQELNSVTYAMAKSDMLIKGEDPDKIRGGEKDHSKASTLSNDQFFGETFDYGLSNPPYGVDWKSDKQVVEKEAERGFAGRFGVGTPRISDGQLLFLEHLVFKMRPIKDGGSRIAIVHNGSPLFTGDAGSGESEIRRWLLEKDYLETIIALPDQLFYNTGINTYLWFVTNRKSAERKGKVQLIDGRKFFQKMRKSLGSKRHTINDSDKNKILELYKEFKDGGYSKIFNTTDFGYRQVTVERPLRPNFQVSPERIEILKLTPAFLKLSPEIQKEILDTLEKFPDKKIFMDREEFLGVFNPQVRVLKLSPQIKKAILEALSERDENANICMDANGNVEPDSSLRDTENVPLGTDINEYFDKEVKPHVPDAWINESVKDHKDNQIGKVGYEIPFTRFFYKYEAPRSLDYEKYPGYKDSNVPWIGIAPKNWKVSRGKNLFIKMNRKPLINDEIITAFRDGTVTLRKNRREDGFTMADKEIGYQRIIAGDLVIHGMDAFAGAIGVSDSTGKASPVYSVCSPVGDNHPLYFSYLLRQMSQSGFIFAIAKGIRERSTEFRFKELSSLNLIVPDVGEQKNISDFISVKTELINKIIKKKQRLIELLQEKRSALITHAVTKGLDPTAKMKPSGIDWIGEVPESWEGTKFKYISRMSYGESLSDESRVDGDISVFGSNGAVGKHSKSNTNKPVIVIGRKGSFGKINYSDEPVFAIDTTYYIDDRITNANLKWLAYVMDSAGLKNYSFDTGVPGLSREVVYNKTIPFPTLPQQKELSKFLDLMTEKLDRLGGIVQKQINLLIEYRSSLIYHAVTGKIKI</sequence>
<protein>
    <recommendedName>
        <fullName evidence="3">site-specific DNA-methyltransferase (adenine-specific)</fullName>
        <ecNumber evidence="3">2.1.1.72</ecNumber>
    </recommendedName>
</protein>
<keyword evidence="4 13" id="KW-0489">Methyltransferase</keyword>
<dbReference type="Pfam" id="PF12161">
    <property type="entry name" value="HsdM_N"/>
    <property type="match status" value="1"/>
</dbReference>
<dbReference type="EMBL" id="LCCN01000030">
    <property type="protein sequence ID" value="KKS30828.1"/>
    <property type="molecule type" value="Genomic_DNA"/>
</dbReference>
<evidence type="ECO:0000256" key="8">
    <source>
        <dbReference type="ARBA" id="ARBA00023125"/>
    </source>
</evidence>
<comment type="similarity">
    <text evidence="2">Belongs to the type-I restriction system S methylase family.</text>
</comment>
<dbReference type="InterPro" id="IPR000055">
    <property type="entry name" value="Restrct_endonuc_typeI_TRD"/>
</dbReference>
<feature type="domain" description="Type I restriction modification DNA specificity" evidence="10">
    <location>
        <begin position="889"/>
        <end position="1011"/>
    </location>
</feature>
<dbReference type="EC" id="2.1.1.72" evidence="3"/>
<dbReference type="GO" id="GO:0009007">
    <property type="term" value="F:site-specific DNA-methyltransferase (adenine-specific) activity"/>
    <property type="evidence" value="ECO:0007669"/>
    <property type="project" value="UniProtKB-EC"/>
</dbReference>
<dbReference type="PRINTS" id="PR00507">
    <property type="entry name" value="N12N6MTFRASE"/>
</dbReference>
<dbReference type="SUPFAM" id="SSF53335">
    <property type="entry name" value="S-adenosyl-L-methionine-dependent methyltransferases"/>
    <property type="match status" value="1"/>
</dbReference>
<feature type="domain" description="N6 adenine-specific DNA methyltransferase N-terminal" evidence="12">
    <location>
        <begin position="10"/>
        <end position="138"/>
    </location>
</feature>
<dbReference type="GO" id="GO:0009307">
    <property type="term" value="P:DNA restriction-modification system"/>
    <property type="evidence" value="ECO:0007669"/>
    <property type="project" value="UniProtKB-KW"/>
</dbReference>
<keyword evidence="7" id="KW-0680">Restriction system</keyword>
<dbReference type="Proteomes" id="UP000034160">
    <property type="component" value="Unassembled WGS sequence"/>
</dbReference>
<dbReference type="GO" id="GO:0003677">
    <property type="term" value="F:DNA binding"/>
    <property type="evidence" value="ECO:0007669"/>
    <property type="project" value="UniProtKB-KW"/>
</dbReference>
<dbReference type="InterPro" id="IPR022749">
    <property type="entry name" value="D12N6_MeTrfase_N"/>
</dbReference>
<comment type="catalytic activity">
    <reaction evidence="9">
        <text>a 2'-deoxyadenosine in DNA + S-adenosyl-L-methionine = an N(6)-methyl-2'-deoxyadenosine in DNA + S-adenosyl-L-homocysteine + H(+)</text>
        <dbReference type="Rhea" id="RHEA:15197"/>
        <dbReference type="Rhea" id="RHEA-COMP:12418"/>
        <dbReference type="Rhea" id="RHEA-COMP:12419"/>
        <dbReference type="ChEBI" id="CHEBI:15378"/>
        <dbReference type="ChEBI" id="CHEBI:57856"/>
        <dbReference type="ChEBI" id="CHEBI:59789"/>
        <dbReference type="ChEBI" id="CHEBI:90615"/>
        <dbReference type="ChEBI" id="CHEBI:90616"/>
        <dbReference type="EC" id="2.1.1.72"/>
    </reaction>
</comment>
<dbReference type="Pfam" id="PF01420">
    <property type="entry name" value="Methylase_S"/>
    <property type="match status" value="1"/>
</dbReference>
<evidence type="ECO:0000256" key="4">
    <source>
        <dbReference type="ARBA" id="ARBA00022603"/>
    </source>
</evidence>
<dbReference type="CDD" id="cd17267">
    <property type="entry name" value="RMtype1_S_EcoAO83I-TRD1-CR1_like"/>
    <property type="match status" value="1"/>
</dbReference>
<dbReference type="PANTHER" id="PTHR42933">
    <property type="entry name" value="SLR6095 PROTEIN"/>
    <property type="match status" value="1"/>
</dbReference>
<evidence type="ECO:0000256" key="9">
    <source>
        <dbReference type="ARBA" id="ARBA00047942"/>
    </source>
</evidence>
<dbReference type="InterPro" id="IPR044946">
    <property type="entry name" value="Restrct_endonuc_typeI_TRD_sf"/>
</dbReference>
<proteinExistence type="inferred from homology"/>
<comment type="caution">
    <text evidence="13">The sequence shown here is derived from an EMBL/GenBank/DDBJ whole genome shotgun (WGS) entry which is preliminary data.</text>
</comment>
<gene>
    <name evidence="13" type="ORF">UU93_C0030G0004</name>
</gene>
<feature type="domain" description="DNA methylase adenine-specific" evidence="11">
    <location>
        <begin position="150"/>
        <end position="458"/>
    </location>
</feature>
<dbReference type="Gene3D" id="3.40.50.150">
    <property type="entry name" value="Vaccinia Virus protein VP39"/>
    <property type="match status" value="1"/>
</dbReference>
<evidence type="ECO:0000256" key="6">
    <source>
        <dbReference type="ARBA" id="ARBA00022691"/>
    </source>
</evidence>
<dbReference type="Pfam" id="PF02384">
    <property type="entry name" value="N6_Mtase"/>
    <property type="match status" value="1"/>
</dbReference>
<dbReference type="SUPFAM" id="SSF116734">
    <property type="entry name" value="DNA methylase specificity domain"/>
    <property type="match status" value="2"/>
</dbReference>
<dbReference type="AlphaFoldDB" id="A0A0G1AZX7"/>
<dbReference type="GO" id="GO:0032259">
    <property type="term" value="P:methylation"/>
    <property type="evidence" value="ECO:0007669"/>
    <property type="project" value="UniProtKB-KW"/>
</dbReference>
<dbReference type="Gene3D" id="1.20.1260.30">
    <property type="match status" value="1"/>
</dbReference>
<keyword evidence="5 13" id="KW-0808">Transferase</keyword>
<dbReference type="Gene3D" id="1.10.287.1120">
    <property type="entry name" value="Bipartite methylase S protein"/>
    <property type="match status" value="1"/>
</dbReference>
<evidence type="ECO:0000259" key="11">
    <source>
        <dbReference type="Pfam" id="PF02384"/>
    </source>
</evidence>
<evidence type="ECO:0000259" key="10">
    <source>
        <dbReference type="Pfam" id="PF01420"/>
    </source>
</evidence>
<evidence type="ECO:0000313" key="14">
    <source>
        <dbReference type="Proteomes" id="UP000034160"/>
    </source>
</evidence>
<dbReference type="Gene3D" id="3.90.220.20">
    <property type="entry name" value="DNA methylase specificity domains"/>
    <property type="match status" value="2"/>
</dbReference>
<dbReference type="InterPro" id="IPR029063">
    <property type="entry name" value="SAM-dependent_MTases_sf"/>
</dbReference>
<comment type="similarity">
    <text evidence="1">Belongs to the N(4)/N(6)-methyltransferase family.</text>
</comment>
<accession>A0A0G1AZX7</accession>
<organism evidence="13 14">
    <name type="scientific">Candidatus Amesbacteria bacterium GW2011_GWA2_42_12</name>
    <dbReference type="NCBI Taxonomy" id="1618356"/>
    <lineage>
        <taxon>Bacteria</taxon>
        <taxon>Candidatus Amesiibacteriota</taxon>
    </lineage>
</organism>
<dbReference type="GO" id="GO:0008170">
    <property type="term" value="F:N-methyltransferase activity"/>
    <property type="evidence" value="ECO:0007669"/>
    <property type="project" value="InterPro"/>
</dbReference>
<keyword evidence="6" id="KW-0949">S-adenosyl-L-methionine</keyword>
<dbReference type="InterPro" id="IPR051537">
    <property type="entry name" value="DNA_Adenine_Mtase"/>
</dbReference>
<evidence type="ECO:0000256" key="3">
    <source>
        <dbReference type="ARBA" id="ARBA00011900"/>
    </source>
</evidence>
<evidence type="ECO:0000256" key="5">
    <source>
        <dbReference type="ARBA" id="ARBA00022679"/>
    </source>
</evidence>
<dbReference type="PANTHER" id="PTHR42933:SF3">
    <property type="entry name" value="TYPE I RESTRICTION ENZYME MJAVIII METHYLASE SUBUNIT"/>
    <property type="match status" value="1"/>
</dbReference>
<keyword evidence="8" id="KW-0238">DNA-binding</keyword>